<dbReference type="InterPro" id="IPR001647">
    <property type="entry name" value="HTH_TetR"/>
</dbReference>
<dbReference type="PANTHER" id="PTHR30055">
    <property type="entry name" value="HTH-TYPE TRANSCRIPTIONAL REGULATOR RUTR"/>
    <property type="match status" value="1"/>
</dbReference>
<feature type="DNA-binding region" description="H-T-H motif" evidence="4">
    <location>
        <begin position="40"/>
        <end position="59"/>
    </location>
</feature>
<evidence type="ECO:0000256" key="4">
    <source>
        <dbReference type="PROSITE-ProRule" id="PRU00335"/>
    </source>
</evidence>
<evidence type="ECO:0000256" key="1">
    <source>
        <dbReference type="ARBA" id="ARBA00023015"/>
    </source>
</evidence>
<dbReference type="SUPFAM" id="SSF48498">
    <property type="entry name" value="Tetracyclin repressor-like, C-terminal domain"/>
    <property type="match status" value="1"/>
</dbReference>
<name>A0ABR5Y9W9_9SPHN</name>
<accession>A0ABR5Y9W9</accession>
<protein>
    <recommendedName>
        <fullName evidence="5">HTH tetR-type domain-containing protein</fullName>
    </recommendedName>
</protein>
<dbReference type="SUPFAM" id="SSF46689">
    <property type="entry name" value="Homeodomain-like"/>
    <property type="match status" value="1"/>
</dbReference>
<proteinExistence type="predicted"/>
<dbReference type="InterPro" id="IPR009057">
    <property type="entry name" value="Homeodomain-like_sf"/>
</dbReference>
<dbReference type="RefSeq" id="WP_066692041.1">
    <property type="nucleotide sequence ID" value="NZ_CP117025.1"/>
</dbReference>
<keyword evidence="3" id="KW-0804">Transcription</keyword>
<feature type="domain" description="HTH tetR-type" evidence="5">
    <location>
        <begin position="18"/>
        <end position="77"/>
    </location>
</feature>
<dbReference type="InterPro" id="IPR050109">
    <property type="entry name" value="HTH-type_TetR-like_transc_reg"/>
</dbReference>
<comment type="caution">
    <text evidence="6">The sequence shown here is derived from an EMBL/GenBank/DDBJ whole genome shotgun (WGS) entry which is preliminary data.</text>
</comment>
<keyword evidence="1" id="KW-0805">Transcription regulation</keyword>
<dbReference type="PROSITE" id="PS50977">
    <property type="entry name" value="HTH_TETR_2"/>
    <property type="match status" value="1"/>
</dbReference>
<dbReference type="EMBL" id="LQQO01000034">
    <property type="protein sequence ID" value="KZE11513.1"/>
    <property type="molecule type" value="Genomic_DNA"/>
</dbReference>
<evidence type="ECO:0000259" key="5">
    <source>
        <dbReference type="PROSITE" id="PS50977"/>
    </source>
</evidence>
<dbReference type="PRINTS" id="PR00455">
    <property type="entry name" value="HTHTETR"/>
</dbReference>
<dbReference type="Gene3D" id="1.10.357.10">
    <property type="entry name" value="Tetracycline Repressor, domain 2"/>
    <property type="match status" value="1"/>
</dbReference>
<dbReference type="Proteomes" id="UP000076609">
    <property type="component" value="Unassembled WGS sequence"/>
</dbReference>
<dbReference type="Pfam" id="PF00440">
    <property type="entry name" value="TetR_N"/>
    <property type="match status" value="1"/>
</dbReference>
<evidence type="ECO:0000256" key="3">
    <source>
        <dbReference type="ARBA" id="ARBA00023163"/>
    </source>
</evidence>
<organism evidence="6 7">
    <name type="scientific">Sphingomonas hankookensis</name>
    <dbReference type="NCBI Taxonomy" id="563996"/>
    <lineage>
        <taxon>Bacteria</taxon>
        <taxon>Pseudomonadati</taxon>
        <taxon>Pseudomonadota</taxon>
        <taxon>Alphaproteobacteria</taxon>
        <taxon>Sphingomonadales</taxon>
        <taxon>Sphingomonadaceae</taxon>
        <taxon>Sphingomonas</taxon>
    </lineage>
</organism>
<sequence length="193" mass="21069">MTDDADPRPTRAPRRDAARRRDALIAAAAHSFTTHGYGVPLETIAAAAGVGRATLYRNFPDRAALALAIFSREADRLEEALDPSLPIAQTIEAMVRNGADALALKARIAAELHLDRANISRFQELRLRMERILAPALAAAQQRGEVAIDITPRDLLFTIRMASSLVQPYMTEGEVSLQLAAALRLLLNGLRPR</sequence>
<keyword evidence="2 4" id="KW-0238">DNA-binding</keyword>
<evidence type="ECO:0000313" key="7">
    <source>
        <dbReference type="Proteomes" id="UP000076609"/>
    </source>
</evidence>
<evidence type="ECO:0000256" key="2">
    <source>
        <dbReference type="ARBA" id="ARBA00023125"/>
    </source>
</evidence>
<evidence type="ECO:0000313" key="6">
    <source>
        <dbReference type="EMBL" id="KZE11513.1"/>
    </source>
</evidence>
<gene>
    <name evidence="6" type="ORF">AVT10_04500</name>
</gene>
<keyword evidence="7" id="KW-1185">Reference proteome</keyword>
<dbReference type="InterPro" id="IPR036271">
    <property type="entry name" value="Tet_transcr_reg_TetR-rel_C_sf"/>
</dbReference>
<reference evidence="7" key="1">
    <citation type="submission" date="2016-01" db="EMBL/GenBank/DDBJ databases">
        <title>Draft genome of Chromobacterium sp. F49.</title>
        <authorList>
            <person name="Hong K.W."/>
        </authorList>
    </citation>
    <scope>NUCLEOTIDE SEQUENCE [LARGE SCALE GENOMIC DNA]</scope>
    <source>
        <strain evidence="7">CN3</strain>
    </source>
</reference>
<dbReference type="PANTHER" id="PTHR30055:SF234">
    <property type="entry name" value="HTH-TYPE TRANSCRIPTIONAL REGULATOR BETI"/>
    <property type="match status" value="1"/>
</dbReference>